<dbReference type="NCBIfam" id="TIGR02244">
    <property type="entry name" value="HAD-IG-Ncltidse"/>
    <property type="match status" value="1"/>
</dbReference>
<dbReference type="InterPro" id="IPR008380">
    <property type="entry name" value="HAD-SF_hydro_IG_5-nucl"/>
</dbReference>
<keyword evidence="2" id="KW-0479">Metal-binding</keyword>
<dbReference type="Pfam" id="PF05761">
    <property type="entry name" value="5_nucleotid"/>
    <property type="match status" value="1"/>
</dbReference>
<dbReference type="RefSeq" id="WP_285726795.1">
    <property type="nucleotide sequence ID" value="NZ_BSDD01000005.1"/>
</dbReference>
<dbReference type="PANTHER" id="PTHR12103:SF15">
    <property type="entry name" value="CYTOSOLIC PURINE 5'-NUCLEOTIDASE"/>
    <property type="match status" value="1"/>
</dbReference>
<dbReference type="InterPro" id="IPR036412">
    <property type="entry name" value="HAD-like_sf"/>
</dbReference>
<evidence type="ECO:0000256" key="3">
    <source>
        <dbReference type="ARBA" id="ARBA00022801"/>
    </source>
</evidence>
<dbReference type="InterPro" id="IPR023214">
    <property type="entry name" value="HAD_sf"/>
</dbReference>
<dbReference type="SUPFAM" id="SSF56784">
    <property type="entry name" value="HAD-like"/>
    <property type="match status" value="1"/>
</dbReference>
<sequence length="491" mass="56001">MTSWDPALLTAPPLTGGEERLPPAHKLFALRTLPLGEIKAVGFDMDHTLARYRSPEIDELAFKKAARLLVREHEYSPWLLGVEYDPAFAVRGLVLDGLRGNLLKLNRERQVVRACHGSRPLGRAEMEGVYGRRRLATTAKGFRSIDTLFEIPESHLFAQMVDGFDQGFLKADNYLQLFHQVRWAIDTAHRNGEMKAEILTHRDYFVHQDPQLALALDRLKRSGKKLFLLTNSEWTFTDGVLSHLLDGQDEARPRWTDYFDLIVVSSRKPGFFTEAPEALPLEGHPRCFSGGHTAWLEGQLQAEGEQILYVGDHIYGDVLRSKKNASWRTLLLVPELERELKLLEAKAGDLRESLRLETMRRRTLRRSSVLFDQWKRNRVRRHVLGPRLSPEATTALDHEAAHLAATAEALQRRAELLALGLDRLTREIEAAFNPMWGPIFRDRDEQTRFADQIQQYACAYTGRVANLYMYDPGATVYAPMPALPHERTPLG</sequence>
<accession>A0ABQ5Q9G0</accession>
<evidence type="ECO:0000256" key="1">
    <source>
        <dbReference type="ARBA" id="ARBA00009589"/>
    </source>
</evidence>
<dbReference type="Proteomes" id="UP001165089">
    <property type="component" value="Unassembled WGS sequence"/>
</dbReference>
<proteinExistence type="inferred from homology"/>
<evidence type="ECO:0000313" key="5">
    <source>
        <dbReference type="EMBL" id="GLH70991.1"/>
    </source>
</evidence>
<reference evidence="5 6" key="1">
    <citation type="journal article" date="2023" name="Antonie Van Leeuwenhoek">
        <title>Mesoterricola silvestris gen. nov., sp. nov., Mesoterricola sediminis sp. nov., Geothrix oryzae sp. nov., Geothrix edaphica sp. nov., Geothrix rubra sp. nov., and Geothrix limicola sp. nov., six novel members of Acidobacteriota isolated from soils.</title>
        <authorList>
            <person name="Itoh H."/>
            <person name="Sugisawa Y."/>
            <person name="Mise K."/>
            <person name="Xu Z."/>
            <person name="Kuniyasu M."/>
            <person name="Ushijima N."/>
            <person name="Kawano K."/>
            <person name="Kobayashi E."/>
            <person name="Shiratori Y."/>
            <person name="Masuda Y."/>
            <person name="Senoo K."/>
        </authorList>
    </citation>
    <scope>NUCLEOTIDE SEQUENCE [LARGE SCALE GENOMIC DNA]</scope>
    <source>
        <strain evidence="5 6">Red803</strain>
    </source>
</reference>
<gene>
    <name evidence="5" type="ORF">GETHPA_25240</name>
</gene>
<name>A0ABQ5Q9G0_9BACT</name>
<keyword evidence="6" id="KW-1185">Reference proteome</keyword>
<comment type="similarity">
    <text evidence="1">Belongs to the 5'(3')-deoxyribonucleotidase family.</text>
</comment>
<keyword evidence="3" id="KW-0378">Hydrolase</keyword>
<comment type="caution">
    <text evidence="5">The sequence shown here is derived from an EMBL/GenBank/DDBJ whole genome shotgun (WGS) entry which is preliminary data.</text>
</comment>
<evidence type="ECO:0000256" key="2">
    <source>
        <dbReference type="ARBA" id="ARBA00022723"/>
    </source>
</evidence>
<evidence type="ECO:0000313" key="6">
    <source>
        <dbReference type="Proteomes" id="UP001165089"/>
    </source>
</evidence>
<protein>
    <submittedName>
        <fullName evidence="5">Haloacid dehalogenase</fullName>
    </submittedName>
</protein>
<keyword evidence="4" id="KW-0460">Magnesium</keyword>
<dbReference type="Gene3D" id="3.40.50.1000">
    <property type="entry name" value="HAD superfamily/HAD-like"/>
    <property type="match status" value="1"/>
</dbReference>
<evidence type="ECO:0000256" key="4">
    <source>
        <dbReference type="ARBA" id="ARBA00022842"/>
    </source>
</evidence>
<organism evidence="5 6">
    <name type="scientific">Geothrix rubra</name>
    <dbReference type="NCBI Taxonomy" id="2927977"/>
    <lineage>
        <taxon>Bacteria</taxon>
        <taxon>Pseudomonadati</taxon>
        <taxon>Acidobacteriota</taxon>
        <taxon>Holophagae</taxon>
        <taxon>Holophagales</taxon>
        <taxon>Holophagaceae</taxon>
        <taxon>Geothrix</taxon>
    </lineage>
</organism>
<dbReference type="PANTHER" id="PTHR12103">
    <property type="entry name" value="5'-NUCLEOTIDASE DOMAIN-CONTAINING"/>
    <property type="match status" value="1"/>
</dbReference>
<dbReference type="EMBL" id="BSDD01000005">
    <property type="protein sequence ID" value="GLH70991.1"/>
    <property type="molecule type" value="Genomic_DNA"/>
</dbReference>